<dbReference type="Pfam" id="PF09594">
    <property type="entry name" value="GT87"/>
    <property type="match status" value="1"/>
</dbReference>
<proteinExistence type="inferred from homology"/>
<sequence length="418" mass="45270">MILVPLVMLAYALFVGTRTGLDTQSADLFAMWLAGDFMAMGRLDQIYPSSAVMFDMTTPSEWWPYVQATDPDARIFPYIYPPLWAKLVSWLTQITTFAVFDTVFLFVHQALLIATTYLAAKMCGFRGLSALLVVAVTYEALILTMPIGIALGENQPQILVSFLIVYAFERAQSGAPRAAGILLALAAAIKVYPVLFIVIFAARRNWRAVVAFGIAGGALGLTSIALAGWPLHADYLSMLGVLSKSVIVTNFSFSADALYAGAILEDQLLPVYQPSTAEEQIGWAAIAKGPIWHAVSSIAQIAAIAGVAFLAARRPHDPLIVPFAVTLFALVSPLSWAYTYLPAYVFIAALPLRFGLIGWGFAALMVVYFHPIIAGITLYQDSWSLWSFGVGGVSLMVVMLALLLLALLKRPPAPILPT</sequence>
<feature type="transmembrane region" description="Helical" evidence="8">
    <location>
        <begin position="130"/>
        <end position="151"/>
    </location>
</feature>
<feature type="transmembrane region" description="Helical" evidence="8">
    <location>
        <begin position="291"/>
        <end position="312"/>
    </location>
</feature>
<keyword evidence="2" id="KW-1003">Cell membrane</keyword>
<evidence type="ECO:0000256" key="2">
    <source>
        <dbReference type="ARBA" id="ARBA00022475"/>
    </source>
</evidence>
<name>A0ABS9CXK3_9RHOB</name>
<keyword evidence="3" id="KW-0808">Transferase</keyword>
<evidence type="ECO:0000256" key="8">
    <source>
        <dbReference type="SAM" id="Phobius"/>
    </source>
</evidence>
<keyword evidence="5 8" id="KW-1133">Transmembrane helix</keyword>
<evidence type="ECO:0000256" key="6">
    <source>
        <dbReference type="ARBA" id="ARBA00023136"/>
    </source>
</evidence>
<evidence type="ECO:0000313" key="10">
    <source>
        <dbReference type="Proteomes" id="UP001200557"/>
    </source>
</evidence>
<protein>
    <submittedName>
        <fullName evidence="9">DUF2029 domain-containing protein</fullName>
    </submittedName>
</protein>
<dbReference type="InterPro" id="IPR018584">
    <property type="entry name" value="GT87"/>
</dbReference>
<dbReference type="EMBL" id="JAKGAQ010000003">
    <property type="protein sequence ID" value="MCF2871975.1"/>
    <property type="molecule type" value="Genomic_DNA"/>
</dbReference>
<feature type="transmembrane region" description="Helical" evidence="8">
    <location>
        <begin position="344"/>
        <end position="373"/>
    </location>
</feature>
<evidence type="ECO:0000256" key="5">
    <source>
        <dbReference type="ARBA" id="ARBA00022989"/>
    </source>
</evidence>
<dbReference type="RefSeq" id="WP_235226304.1">
    <property type="nucleotide sequence ID" value="NZ_JAKGAQ010000003.1"/>
</dbReference>
<keyword evidence="6 8" id="KW-0472">Membrane</keyword>
<feature type="transmembrane region" description="Helical" evidence="8">
    <location>
        <begin position="178"/>
        <end position="202"/>
    </location>
</feature>
<dbReference type="Proteomes" id="UP001200557">
    <property type="component" value="Unassembled WGS sequence"/>
</dbReference>
<evidence type="ECO:0000256" key="4">
    <source>
        <dbReference type="ARBA" id="ARBA00022692"/>
    </source>
</evidence>
<comment type="caution">
    <text evidence="9">The sequence shown here is derived from an EMBL/GenBank/DDBJ whole genome shotgun (WGS) entry which is preliminary data.</text>
</comment>
<reference evidence="9 10" key="1">
    <citation type="submission" date="2022-01" db="EMBL/GenBank/DDBJ databases">
        <title>Octadecabacter sp. nov., isolated from a marine alga.</title>
        <authorList>
            <person name="Jin M.S."/>
            <person name="Kim H.M."/>
            <person name="Han D.M."/>
            <person name="Jung J.J."/>
            <person name="Jeon C.O."/>
        </authorList>
    </citation>
    <scope>NUCLEOTIDE SEQUENCE [LARGE SCALE GENOMIC DNA]</scope>
    <source>
        <strain evidence="9 10">G9-8</strain>
    </source>
</reference>
<keyword evidence="4 8" id="KW-0812">Transmembrane</keyword>
<keyword evidence="10" id="KW-1185">Reference proteome</keyword>
<evidence type="ECO:0000256" key="3">
    <source>
        <dbReference type="ARBA" id="ARBA00022679"/>
    </source>
</evidence>
<feature type="transmembrane region" description="Helical" evidence="8">
    <location>
        <begin position="209"/>
        <end position="229"/>
    </location>
</feature>
<evidence type="ECO:0000313" key="9">
    <source>
        <dbReference type="EMBL" id="MCF2871975.1"/>
    </source>
</evidence>
<accession>A0ABS9CXK3</accession>
<feature type="transmembrane region" description="Helical" evidence="8">
    <location>
        <begin position="385"/>
        <end position="408"/>
    </location>
</feature>
<evidence type="ECO:0000256" key="7">
    <source>
        <dbReference type="ARBA" id="ARBA00024033"/>
    </source>
</evidence>
<organism evidence="9 10">
    <name type="scientific">Octadecabacter dasysiphoniae</name>
    <dbReference type="NCBI Taxonomy" id="2909341"/>
    <lineage>
        <taxon>Bacteria</taxon>
        <taxon>Pseudomonadati</taxon>
        <taxon>Pseudomonadota</taxon>
        <taxon>Alphaproteobacteria</taxon>
        <taxon>Rhodobacterales</taxon>
        <taxon>Roseobacteraceae</taxon>
        <taxon>Octadecabacter</taxon>
    </lineage>
</organism>
<comment type="subcellular location">
    <subcellularLocation>
        <location evidence="1">Cell membrane</location>
        <topology evidence="1">Multi-pass membrane protein</topology>
    </subcellularLocation>
</comment>
<comment type="similarity">
    <text evidence="7">Belongs to the glycosyltransferase 87 family.</text>
</comment>
<evidence type="ECO:0000256" key="1">
    <source>
        <dbReference type="ARBA" id="ARBA00004651"/>
    </source>
</evidence>
<feature type="transmembrane region" description="Helical" evidence="8">
    <location>
        <begin position="319"/>
        <end position="338"/>
    </location>
</feature>
<feature type="transmembrane region" description="Helical" evidence="8">
    <location>
        <begin position="90"/>
        <end position="118"/>
    </location>
</feature>
<gene>
    <name evidence="9" type="ORF">L0664_12925</name>
</gene>